<sequence length="126" mass="13535">MNLFLLAEVGDKVPSTLSIFLLQLPVAGFFFCLGLGWRSLAVLWFSLTLAWFGVAMYFMWFADELANAAFSEQSPVRVVSNAAVCALPMFAVGIGWMISAGSKQAMTPNGFEAVIPPPGAPGRNAQ</sequence>
<feature type="transmembrane region" description="Helical" evidence="1">
    <location>
        <begin position="42"/>
        <end position="62"/>
    </location>
</feature>
<evidence type="ECO:0000256" key="1">
    <source>
        <dbReference type="SAM" id="Phobius"/>
    </source>
</evidence>
<name>A0A7M2WPY6_9BACT</name>
<keyword evidence="3" id="KW-1185">Reference proteome</keyword>
<dbReference type="AlphaFoldDB" id="A0A7M2WPY6"/>
<protein>
    <submittedName>
        <fullName evidence="2">Uncharacterized protein</fullName>
    </submittedName>
</protein>
<dbReference type="RefSeq" id="WP_206290376.1">
    <property type="nucleotide sequence ID" value="NZ_CP063458.1"/>
</dbReference>
<feature type="transmembrane region" description="Helical" evidence="1">
    <location>
        <begin position="15"/>
        <end position="35"/>
    </location>
</feature>
<keyword evidence="1" id="KW-0812">Transmembrane</keyword>
<dbReference type="Proteomes" id="UP000593765">
    <property type="component" value="Chromosome"/>
</dbReference>
<evidence type="ECO:0000313" key="2">
    <source>
        <dbReference type="EMBL" id="QOV87473.1"/>
    </source>
</evidence>
<accession>A0A7M2WPY6</accession>
<keyword evidence="1" id="KW-1133">Transmembrane helix</keyword>
<dbReference type="EMBL" id="CP063458">
    <property type="protein sequence ID" value="QOV87473.1"/>
    <property type="molecule type" value="Genomic_DNA"/>
</dbReference>
<reference evidence="2 3" key="1">
    <citation type="submission" date="2020-10" db="EMBL/GenBank/DDBJ databases">
        <title>Wide distribution of Phycisphaera-like planctomycetes from WD2101 soil group in peatlands and genome analysis of the first cultivated representative.</title>
        <authorList>
            <person name="Dedysh S.N."/>
            <person name="Beletsky A.V."/>
            <person name="Ivanova A."/>
            <person name="Kulichevskaya I.S."/>
            <person name="Suzina N.E."/>
            <person name="Philippov D.A."/>
            <person name="Rakitin A.L."/>
            <person name="Mardanov A.V."/>
            <person name="Ravin N.V."/>
        </authorList>
    </citation>
    <scope>NUCLEOTIDE SEQUENCE [LARGE SCALE GENOMIC DNA]</scope>
    <source>
        <strain evidence="2 3">M1803</strain>
    </source>
</reference>
<organism evidence="2 3">
    <name type="scientific">Humisphaera borealis</name>
    <dbReference type="NCBI Taxonomy" id="2807512"/>
    <lineage>
        <taxon>Bacteria</taxon>
        <taxon>Pseudomonadati</taxon>
        <taxon>Planctomycetota</taxon>
        <taxon>Phycisphaerae</taxon>
        <taxon>Tepidisphaerales</taxon>
        <taxon>Tepidisphaeraceae</taxon>
        <taxon>Humisphaera</taxon>
    </lineage>
</organism>
<dbReference type="KEGG" id="hbs:IPV69_14365"/>
<keyword evidence="1" id="KW-0472">Membrane</keyword>
<evidence type="ECO:0000313" key="3">
    <source>
        <dbReference type="Proteomes" id="UP000593765"/>
    </source>
</evidence>
<proteinExistence type="predicted"/>
<gene>
    <name evidence="2" type="ORF">IPV69_14365</name>
</gene>
<feature type="transmembrane region" description="Helical" evidence="1">
    <location>
        <begin position="78"/>
        <end position="98"/>
    </location>
</feature>